<name>A0A382RNT4_9ZZZZ</name>
<keyword evidence="2" id="KW-0349">Heme</keyword>
<evidence type="ECO:0000256" key="4">
    <source>
        <dbReference type="ARBA" id="ARBA00022723"/>
    </source>
</evidence>
<gene>
    <name evidence="9" type="ORF">METZ01_LOCUS351601</name>
</gene>
<dbReference type="InterPro" id="IPR034804">
    <property type="entry name" value="SQR/QFR_C/D"/>
</dbReference>
<keyword evidence="3 8" id="KW-0812">Transmembrane</keyword>
<evidence type="ECO:0000313" key="9">
    <source>
        <dbReference type="EMBL" id="SVC98747.1"/>
    </source>
</evidence>
<sequence length="50" mass="5955">MTMRDRVRHRHSAYWAFWLHRLSGLGLVVFLPCHFYVLALAIEEAARLDE</sequence>
<dbReference type="Pfam" id="PF01127">
    <property type="entry name" value="Sdh_cyt"/>
    <property type="match status" value="1"/>
</dbReference>
<reference evidence="9" key="1">
    <citation type="submission" date="2018-05" db="EMBL/GenBank/DDBJ databases">
        <authorList>
            <person name="Lanie J.A."/>
            <person name="Ng W.-L."/>
            <person name="Kazmierczak K.M."/>
            <person name="Andrzejewski T.M."/>
            <person name="Davidsen T.M."/>
            <person name="Wayne K.J."/>
            <person name="Tettelin H."/>
            <person name="Glass J.I."/>
            <person name="Rusch D."/>
            <person name="Podicherti R."/>
            <person name="Tsui H.-C.T."/>
            <person name="Winkler M.E."/>
        </authorList>
    </citation>
    <scope>NUCLEOTIDE SEQUENCE</scope>
</reference>
<dbReference type="SUPFAM" id="SSF81343">
    <property type="entry name" value="Fumarate reductase respiratory complex transmembrane subunits"/>
    <property type="match status" value="1"/>
</dbReference>
<evidence type="ECO:0000256" key="8">
    <source>
        <dbReference type="SAM" id="Phobius"/>
    </source>
</evidence>
<evidence type="ECO:0000256" key="2">
    <source>
        <dbReference type="ARBA" id="ARBA00022617"/>
    </source>
</evidence>
<keyword evidence="4" id="KW-0479">Metal-binding</keyword>
<keyword evidence="6" id="KW-0408">Iron</keyword>
<keyword evidence="7 8" id="KW-0472">Membrane</keyword>
<dbReference type="GO" id="GO:0016020">
    <property type="term" value="C:membrane"/>
    <property type="evidence" value="ECO:0007669"/>
    <property type="project" value="UniProtKB-SubCell"/>
</dbReference>
<accession>A0A382RNT4</accession>
<dbReference type="InterPro" id="IPR000701">
    <property type="entry name" value="SuccDH_FuR_B_TM-su"/>
</dbReference>
<evidence type="ECO:0000256" key="1">
    <source>
        <dbReference type="ARBA" id="ARBA00004370"/>
    </source>
</evidence>
<evidence type="ECO:0008006" key="10">
    <source>
        <dbReference type="Google" id="ProtNLM"/>
    </source>
</evidence>
<comment type="subcellular location">
    <subcellularLocation>
        <location evidence="1">Membrane</location>
    </subcellularLocation>
</comment>
<proteinExistence type="predicted"/>
<protein>
    <recommendedName>
        <fullName evidence="10">Succinate dehydrogenase cytochrome b556 subunit</fullName>
    </recommendedName>
</protein>
<dbReference type="EMBL" id="UINC01122747">
    <property type="protein sequence ID" value="SVC98747.1"/>
    <property type="molecule type" value="Genomic_DNA"/>
</dbReference>
<dbReference type="AlphaFoldDB" id="A0A382RNT4"/>
<evidence type="ECO:0000256" key="7">
    <source>
        <dbReference type="ARBA" id="ARBA00023136"/>
    </source>
</evidence>
<dbReference type="GO" id="GO:0046872">
    <property type="term" value="F:metal ion binding"/>
    <property type="evidence" value="ECO:0007669"/>
    <property type="project" value="UniProtKB-KW"/>
</dbReference>
<dbReference type="Gene3D" id="1.20.1300.10">
    <property type="entry name" value="Fumarate reductase/succinate dehydrogenase, transmembrane subunit"/>
    <property type="match status" value="1"/>
</dbReference>
<feature type="transmembrane region" description="Helical" evidence="8">
    <location>
        <begin position="21"/>
        <end position="42"/>
    </location>
</feature>
<organism evidence="9">
    <name type="scientific">marine metagenome</name>
    <dbReference type="NCBI Taxonomy" id="408172"/>
    <lineage>
        <taxon>unclassified sequences</taxon>
        <taxon>metagenomes</taxon>
        <taxon>ecological metagenomes</taxon>
    </lineage>
</organism>
<keyword evidence="5 8" id="KW-1133">Transmembrane helix</keyword>
<evidence type="ECO:0000256" key="5">
    <source>
        <dbReference type="ARBA" id="ARBA00022989"/>
    </source>
</evidence>
<evidence type="ECO:0000256" key="6">
    <source>
        <dbReference type="ARBA" id="ARBA00023004"/>
    </source>
</evidence>
<feature type="non-terminal residue" evidence="9">
    <location>
        <position position="50"/>
    </location>
</feature>
<evidence type="ECO:0000256" key="3">
    <source>
        <dbReference type="ARBA" id="ARBA00022692"/>
    </source>
</evidence>